<dbReference type="AlphaFoldDB" id="A0A5A7RAI4"/>
<dbReference type="GO" id="GO:0003743">
    <property type="term" value="F:translation initiation factor activity"/>
    <property type="evidence" value="ECO:0007669"/>
    <property type="project" value="UniProtKB-KW"/>
</dbReference>
<evidence type="ECO:0000313" key="3">
    <source>
        <dbReference type="Proteomes" id="UP000325081"/>
    </source>
</evidence>
<keyword evidence="3" id="KW-1185">Reference proteome</keyword>
<accession>A0A5A7RAI4</accession>
<reference evidence="3" key="1">
    <citation type="journal article" date="2019" name="Curr. Biol.">
        <title>Genome Sequence of Striga asiatica Provides Insight into the Evolution of Plant Parasitism.</title>
        <authorList>
            <person name="Yoshida S."/>
            <person name="Kim S."/>
            <person name="Wafula E.K."/>
            <person name="Tanskanen J."/>
            <person name="Kim Y.M."/>
            <person name="Honaas L."/>
            <person name="Yang Z."/>
            <person name="Spallek T."/>
            <person name="Conn C.E."/>
            <person name="Ichihashi Y."/>
            <person name="Cheong K."/>
            <person name="Cui S."/>
            <person name="Der J.P."/>
            <person name="Gundlach H."/>
            <person name="Jiao Y."/>
            <person name="Hori C."/>
            <person name="Ishida J.K."/>
            <person name="Kasahara H."/>
            <person name="Kiba T."/>
            <person name="Kim M.S."/>
            <person name="Koo N."/>
            <person name="Laohavisit A."/>
            <person name="Lee Y.H."/>
            <person name="Lumba S."/>
            <person name="McCourt P."/>
            <person name="Mortimer J.C."/>
            <person name="Mutuku J.M."/>
            <person name="Nomura T."/>
            <person name="Sasaki-Sekimoto Y."/>
            <person name="Seto Y."/>
            <person name="Wang Y."/>
            <person name="Wakatake T."/>
            <person name="Sakakibara H."/>
            <person name="Demura T."/>
            <person name="Yamaguchi S."/>
            <person name="Yoneyama K."/>
            <person name="Manabe R.I."/>
            <person name="Nelson D.C."/>
            <person name="Schulman A.H."/>
            <person name="Timko M.P."/>
            <person name="dePamphilis C.W."/>
            <person name="Choi D."/>
            <person name="Shirasu K."/>
        </authorList>
    </citation>
    <scope>NUCLEOTIDE SEQUENCE [LARGE SCALE GENOMIC DNA]</scope>
    <source>
        <strain evidence="3">cv. UVA1</strain>
    </source>
</reference>
<organism evidence="2 3">
    <name type="scientific">Striga asiatica</name>
    <name type="common">Asiatic witchweed</name>
    <name type="synonym">Buchnera asiatica</name>
    <dbReference type="NCBI Taxonomy" id="4170"/>
    <lineage>
        <taxon>Eukaryota</taxon>
        <taxon>Viridiplantae</taxon>
        <taxon>Streptophyta</taxon>
        <taxon>Embryophyta</taxon>
        <taxon>Tracheophyta</taxon>
        <taxon>Spermatophyta</taxon>
        <taxon>Magnoliopsida</taxon>
        <taxon>eudicotyledons</taxon>
        <taxon>Gunneridae</taxon>
        <taxon>Pentapetalae</taxon>
        <taxon>asterids</taxon>
        <taxon>lamiids</taxon>
        <taxon>Lamiales</taxon>
        <taxon>Orobanchaceae</taxon>
        <taxon>Buchnereae</taxon>
        <taxon>Striga</taxon>
    </lineage>
</organism>
<comment type="caution">
    <text evidence="2">The sequence shown here is derived from an EMBL/GenBank/DDBJ whole genome shotgun (WGS) entry which is preliminary data.</text>
</comment>
<proteinExistence type="predicted"/>
<evidence type="ECO:0000256" key="1">
    <source>
        <dbReference type="SAM" id="MobiDB-lite"/>
    </source>
</evidence>
<keyword evidence="2" id="KW-0396">Initiation factor</keyword>
<keyword evidence="2" id="KW-0648">Protein biosynthesis</keyword>
<feature type="region of interest" description="Disordered" evidence="1">
    <location>
        <begin position="101"/>
        <end position="121"/>
    </location>
</feature>
<protein>
    <submittedName>
        <fullName evidence="2">Transcription initiation factor TFIID subunit 1</fullName>
    </submittedName>
</protein>
<feature type="region of interest" description="Disordered" evidence="1">
    <location>
        <begin position="1"/>
        <end position="26"/>
    </location>
</feature>
<dbReference type="EMBL" id="BKCP01010515">
    <property type="protein sequence ID" value="GER53311.1"/>
    <property type="molecule type" value="Genomic_DNA"/>
</dbReference>
<gene>
    <name evidence="2" type="ORF">STAS_30827</name>
</gene>
<evidence type="ECO:0000313" key="2">
    <source>
        <dbReference type="EMBL" id="GER53311.1"/>
    </source>
</evidence>
<feature type="compositionally biased region" description="Basic residues" evidence="1">
    <location>
        <begin position="1"/>
        <end position="12"/>
    </location>
</feature>
<dbReference type="Proteomes" id="UP000325081">
    <property type="component" value="Unassembled WGS sequence"/>
</dbReference>
<sequence length="121" mass="13264">MCYFKKKRHAQKKKEPATLLAEPLPDSGDDHRLSLGVVLTNPVPPVVGLGFAQIHVAPLHLTVLHRAPAAPLGGGGRPLPPASVGPHDIVLDFFLFSGTNRREKERERENFERKGGEGYNK</sequence>
<name>A0A5A7RAI4_STRAF</name>